<dbReference type="OrthoDB" id="9815644at2"/>
<organism evidence="2 3">
    <name type="scientific">Inquilinus limosus MP06</name>
    <dbReference type="NCBI Taxonomy" id="1398085"/>
    <lineage>
        <taxon>Bacteria</taxon>
        <taxon>Pseudomonadati</taxon>
        <taxon>Pseudomonadota</taxon>
        <taxon>Alphaproteobacteria</taxon>
        <taxon>Rhodospirillales</taxon>
        <taxon>Rhodospirillaceae</taxon>
        <taxon>Inquilinus</taxon>
    </lineage>
</organism>
<dbReference type="EMBL" id="JANX01000070">
    <property type="protein sequence ID" value="KGM34764.1"/>
    <property type="molecule type" value="Genomic_DNA"/>
</dbReference>
<proteinExistence type="predicted"/>
<accession>A0A0A0D9G1</accession>
<dbReference type="RefSeq" id="WP_034834213.1">
    <property type="nucleotide sequence ID" value="NZ_JANX01000070.1"/>
</dbReference>
<reference evidence="2 3" key="1">
    <citation type="submission" date="2014-01" db="EMBL/GenBank/DDBJ databases">
        <title>Genome sequence determination for a cystic fibrosis isolate, Inquilinus limosus.</title>
        <authorList>
            <person name="Pino M."/>
            <person name="Di Conza J."/>
            <person name="Gutkind G."/>
        </authorList>
    </citation>
    <scope>NUCLEOTIDE SEQUENCE [LARGE SCALE GENOMIC DNA]</scope>
    <source>
        <strain evidence="2 3">MP06</strain>
    </source>
</reference>
<dbReference type="InterPro" id="IPR013691">
    <property type="entry name" value="MeTrfase_14"/>
</dbReference>
<dbReference type="Gene3D" id="3.40.50.150">
    <property type="entry name" value="Vaccinia Virus protein VP39"/>
    <property type="match status" value="1"/>
</dbReference>
<feature type="domain" description="C-methyltransferase" evidence="1">
    <location>
        <begin position="270"/>
        <end position="387"/>
    </location>
</feature>
<dbReference type="Pfam" id="PF13489">
    <property type="entry name" value="Methyltransf_23"/>
    <property type="match status" value="1"/>
</dbReference>
<dbReference type="PANTHER" id="PTHR43861:SF5">
    <property type="entry name" value="BLL5978 PROTEIN"/>
    <property type="match status" value="1"/>
</dbReference>
<gene>
    <name evidence="2" type="ORF">P409_08340</name>
</gene>
<sequence>MSKTIDRCPHCGGSALEVLVEIEKYSYLIRPTEFESIWRTVPMTVGLCHSCGTSMQLLPPNREALDEIYSKYYGSYPTFASDAEMDERHREFLEFLIASGVPMTGHALEIGSYDGRFLARLQDAGMTVHGCDPNAAAAAEAERAFGIKTTLDYFTPDTFPADSFDFVSNRLVLEHVTEPDVFLSGLRKVTRENGFVCIEVPDCGIVMAEGAPFWMYEHPNYFTAGSLLRAMRRHGFDGTVTSHKGILRAVCRKTAHATLPTDDAAVDVALAHEFRRKYRDYVARYDAVLAEIRRQGLPMAVYGIGNYFTNLISSTSLDPSEITAIYDGNPKKWNIEIEGLGLPIRSPDTANQGGPGVVLLASASYQGMLDRIAPYMERGGRALLPFPTPMLYQRPAVAA</sequence>
<dbReference type="SUPFAM" id="SSF53335">
    <property type="entry name" value="S-adenosyl-L-methionine-dependent methyltransferases"/>
    <property type="match status" value="1"/>
</dbReference>
<evidence type="ECO:0000313" key="2">
    <source>
        <dbReference type="EMBL" id="KGM34764.1"/>
    </source>
</evidence>
<dbReference type="Gene3D" id="3.40.50.720">
    <property type="entry name" value="NAD(P)-binding Rossmann-like Domain"/>
    <property type="match status" value="1"/>
</dbReference>
<dbReference type="InterPro" id="IPR029063">
    <property type="entry name" value="SAM-dependent_MTases_sf"/>
</dbReference>
<comment type="caution">
    <text evidence="2">The sequence shown here is derived from an EMBL/GenBank/DDBJ whole genome shotgun (WGS) entry which is preliminary data.</text>
</comment>
<evidence type="ECO:0000313" key="3">
    <source>
        <dbReference type="Proteomes" id="UP000029995"/>
    </source>
</evidence>
<dbReference type="Proteomes" id="UP000029995">
    <property type="component" value="Unassembled WGS sequence"/>
</dbReference>
<dbReference type="PANTHER" id="PTHR43861">
    <property type="entry name" value="TRANS-ACONITATE 2-METHYLTRANSFERASE-RELATED"/>
    <property type="match status" value="1"/>
</dbReference>
<evidence type="ECO:0000259" key="1">
    <source>
        <dbReference type="Pfam" id="PF08484"/>
    </source>
</evidence>
<dbReference type="AlphaFoldDB" id="A0A0A0D9G1"/>
<name>A0A0A0D9G1_9PROT</name>
<dbReference type="Pfam" id="PF08484">
    <property type="entry name" value="Methyltransf_14"/>
    <property type="match status" value="1"/>
</dbReference>
<protein>
    <recommendedName>
        <fullName evidence="1">C-methyltransferase domain-containing protein</fullName>
    </recommendedName>
</protein>